<dbReference type="InterPro" id="IPR011990">
    <property type="entry name" value="TPR-like_helical_dom_sf"/>
</dbReference>
<protein>
    <recommendedName>
        <fullName evidence="3">Tetratricopeptide repeat protein</fullName>
    </recommendedName>
</protein>
<dbReference type="SUPFAM" id="SSF48452">
    <property type="entry name" value="TPR-like"/>
    <property type="match status" value="1"/>
</dbReference>
<sequence>MGDDDKRTGGIFEANKASLIFATKRELPGAMPPCAGFAPQNPYGWVSNAMPAPGKDEKYIVEFLGKTTFRVIAYFDKFARAFAVNQPITYPPATTPDLTVSRYSDQPSGPVERGCVQVLDSSGEMHVVSEYRFERGRYYIEGSWFDFAQFGQGLLYEEFVTRLYLAFVYRPALCGTQPPLYGIGNVSEELQRGKPRYALERIAGVVAGADADPALTAPGIERALARWLGEAGLGSDRATELKRIAKSDPLRLVRTKKYADTYYLGTNDDEAAAPFRRTIWALEGALNRFLLVSESLGDRAAAASESEVGQWDYYLIESVARQMPLAESPVDAQDAAAGEWSIRLGIAQAVERLRLPFRFTTDFRVNAEGGIVAFDAVAPDASVMPKSRWRDEAAGWSEVSQAEREVQAMRYAMRLALMLAAIAFYQSVSIERVAVAVRPVSDGTDEPGGSGEFPQEGPPRLFSVEFERAAFCGNSAYRQAGEGDPFPFFNWAGALIGQADIASPLEDERLANPLRTMPPEISEQPLPEFACAPLGASELSDLAVNYSAKRRHTGEQLADAIAKAESTTERIRIVSAVKDASADLDVQEACTRLMVALTADEIDPGDQNAIVNRFLGEDELIAAITQARVMAERGEIDEAVTMLALAIGKAEQSGRFADTADTVFRCFDSYASRVVYNRARQAGRFERDANRRVELAPDSLYFCCLEVVKMLEHSFDRTEEALGYGKRCMELAPTGGPGYLQTARTYMLVGDMDNTIATINRYLELAILPNEIAMGYYQLAYAEWKAGRLAAGVAGYLKSMTTSPIIYDQARLELEELLNEPEANLLPPDEIDEVLAAHGVVLAPSEEAFDRLLEASAAAVDAGLFVVARSVLAAYCQHRPDDAIVNVLRSLGD</sequence>
<dbReference type="EMBL" id="JBBNOP010000001">
    <property type="protein sequence ID" value="MEQ3361643.1"/>
    <property type="molecule type" value="Genomic_DNA"/>
</dbReference>
<keyword evidence="2" id="KW-1185">Reference proteome</keyword>
<proteinExistence type="predicted"/>
<name>A0ABV1J988_9ACTN</name>
<organism evidence="1 2">
    <name type="scientific">Raoultibacter massiliensis</name>
    <dbReference type="NCBI Taxonomy" id="1852371"/>
    <lineage>
        <taxon>Bacteria</taxon>
        <taxon>Bacillati</taxon>
        <taxon>Actinomycetota</taxon>
        <taxon>Coriobacteriia</taxon>
        <taxon>Eggerthellales</taxon>
        <taxon>Eggerthellaceae</taxon>
        <taxon>Raoultibacter</taxon>
    </lineage>
</organism>
<reference evidence="1 2" key="1">
    <citation type="submission" date="2024-04" db="EMBL/GenBank/DDBJ databases">
        <title>Human intestinal bacterial collection.</title>
        <authorList>
            <person name="Pauvert C."/>
            <person name="Hitch T.C.A."/>
            <person name="Clavel T."/>
        </authorList>
    </citation>
    <scope>NUCLEOTIDE SEQUENCE [LARGE SCALE GENOMIC DNA]</scope>
    <source>
        <strain evidence="1 2">CLA-KB-H42</strain>
    </source>
</reference>
<gene>
    <name evidence="1" type="ORF">AAA083_01495</name>
</gene>
<evidence type="ECO:0000313" key="1">
    <source>
        <dbReference type="EMBL" id="MEQ3361643.1"/>
    </source>
</evidence>
<dbReference type="RefSeq" id="WP_349227054.1">
    <property type="nucleotide sequence ID" value="NZ_JBBNOP010000001.1"/>
</dbReference>
<accession>A0ABV1J988</accession>
<dbReference type="Gene3D" id="1.25.40.10">
    <property type="entry name" value="Tetratricopeptide repeat domain"/>
    <property type="match status" value="1"/>
</dbReference>
<evidence type="ECO:0008006" key="3">
    <source>
        <dbReference type="Google" id="ProtNLM"/>
    </source>
</evidence>
<dbReference type="Proteomes" id="UP001487305">
    <property type="component" value="Unassembled WGS sequence"/>
</dbReference>
<comment type="caution">
    <text evidence="1">The sequence shown here is derived from an EMBL/GenBank/DDBJ whole genome shotgun (WGS) entry which is preliminary data.</text>
</comment>
<evidence type="ECO:0000313" key="2">
    <source>
        <dbReference type="Proteomes" id="UP001487305"/>
    </source>
</evidence>